<evidence type="ECO:0000313" key="1">
    <source>
        <dbReference type="EMBL" id="KZV83606.1"/>
    </source>
</evidence>
<proteinExistence type="predicted"/>
<dbReference type="InParanoid" id="A0A165D167"/>
<dbReference type="EMBL" id="KV426263">
    <property type="protein sequence ID" value="KZV83606.1"/>
    <property type="molecule type" value="Genomic_DNA"/>
</dbReference>
<organism evidence="1 2">
    <name type="scientific">Exidia glandulosa HHB12029</name>
    <dbReference type="NCBI Taxonomy" id="1314781"/>
    <lineage>
        <taxon>Eukaryota</taxon>
        <taxon>Fungi</taxon>
        <taxon>Dikarya</taxon>
        <taxon>Basidiomycota</taxon>
        <taxon>Agaricomycotina</taxon>
        <taxon>Agaricomycetes</taxon>
        <taxon>Auriculariales</taxon>
        <taxon>Exidiaceae</taxon>
        <taxon>Exidia</taxon>
    </lineage>
</organism>
<name>A0A165D167_EXIGL</name>
<keyword evidence="2" id="KW-1185">Reference proteome</keyword>
<protein>
    <submittedName>
        <fullName evidence="1">Uncharacterized protein</fullName>
    </submittedName>
</protein>
<dbReference type="Proteomes" id="UP000077266">
    <property type="component" value="Unassembled WGS sequence"/>
</dbReference>
<evidence type="ECO:0000313" key="2">
    <source>
        <dbReference type="Proteomes" id="UP000077266"/>
    </source>
</evidence>
<accession>A0A165D167</accession>
<reference evidence="1 2" key="1">
    <citation type="journal article" date="2016" name="Mol. Biol. Evol.">
        <title>Comparative Genomics of Early-Diverging Mushroom-Forming Fungi Provides Insights into the Origins of Lignocellulose Decay Capabilities.</title>
        <authorList>
            <person name="Nagy L.G."/>
            <person name="Riley R."/>
            <person name="Tritt A."/>
            <person name="Adam C."/>
            <person name="Daum C."/>
            <person name="Floudas D."/>
            <person name="Sun H."/>
            <person name="Yadav J.S."/>
            <person name="Pangilinan J."/>
            <person name="Larsson K.H."/>
            <person name="Matsuura K."/>
            <person name="Barry K."/>
            <person name="Labutti K."/>
            <person name="Kuo R."/>
            <person name="Ohm R.A."/>
            <person name="Bhattacharya S.S."/>
            <person name="Shirouzu T."/>
            <person name="Yoshinaga Y."/>
            <person name="Martin F.M."/>
            <person name="Grigoriev I.V."/>
            <person name="Hibbett D.S."/>
        </authorList>
    </citation>
    <scope>NUCLEOTIDE SEQUENCE [LARGE SCALE GENOMIC DNA]</scope>
    <source>
        <strain evidence="1 2">HHB12029</strain>
    </source>
</reference>
<gene>
    <name evidence="1" type="ORF">EXIGLDRAFT_728182</name>
</gene>
<sequence length="78" mass="8024">MKLVSFRAQSGSPPWICSHAYSCIRGSCVCSHAYSCIRVAGGITECETGIASNCATVLLGATSGARSAQMLCAHLSAL</sequence>
<dbReference type="AlphaFoldDB" id="A0A165D167"/>